<feature type="transmembrane region" description="Helical" evidence="1">
    <location>
        <begin position="5"/>
        <end position="25"/>
    </location>
</feature>
<accession>A0ABT7CPM9</accession>
<organism evidence="2 3">
    <name type="scientific">Xanthocytophaga flava</name>
    <dbReference type="NCBI Taxonomy" id="3048013"/>
    <lineage>
        <taxon>Bacteria</taxon>
        <taxon>Pseudomonadati</taxon>
        <taxon>Bacteroidota</taxon>
        <taxon>Cytophagia</taxon>
        <taxon>Cytophagales</taxon>
        <taxon>Rhodocytophagaceae</taxon>
        <taxon>Xanthocytophaga</taxon>
    </lineage>
</organism>
<dbReference type="EMBL" id="JASJOT010000016">
    <property type="protein sequence ID" value="MDJ1495705.1"/>
    <property type="molecule type" value="Genomic_DNA"/>
</dbReference>
<evidence type="ECO:0000313" key="2">
    <source>
        <dbReference type="EMBL" id="MDJ1495705.1"/>
    </source>
</evidence>
<reference evidence="2 3" key="1">
    <citation type="submission" date="2023-05" db="EMBL/GenBank/DDBJ databases">
        <authorList>
            <person name="Zhang X."/>
        </authorList>
    </citation>
    <scope>NUCLEOTIDE SEQUENCE [LARGE SCALE GENOMIC DNA]</scope>
    <source>
        <strain evidence="2 3">DM2B3-1</strain>
    </source>
</reference>
<dbReference type="PROSITE" id="PS51257">
    <property type="entry name" value="PROKAR_LIPOPROTEIN"/>
    <property type="match status" value="1"/>
</dbReference>
<evidence type="ECO:0000313" key="3">
    <source>
        <dbReference type="Proteomes" id="UP001228581"/>
    </source>
</evidence>
<name>A0ABT7CPM9_9BACT</name>
<protein>
    <recommendedName>
        <fullName evidence="4">PH domain-containing protein</fullName>
    </recommendedName>
</protein>
<keyword evidence="1" id="KW-1133">Transmembrane helix</keyword>
<keyword evidence="1" id="KW-0812">Transmembrane</keyword>
<evidence type="ECO:0008006" key="4">
    <source>
        <dbReference type="Google" id="ProtNLM"/>
    </source>
</evidence>
<comment type="caution">
    <text evidence="2">The sequence shown here is derived from an EMBL/GenBank/DDBJ whole genome shotgun (WGS) entry which is preliminary data.</text>
</comment>
<keyword evidence="1" id="KW-0472">Membrane</keyword>
<gene>
    <name evidence="2" type="ORF">QNI19_22405</name>
</gene>
<sequence length="141" mass="16613">MKKNVLSLLINSILSIGCGIILFIVSDRIPVGERMVLTILWLVLTFLTVQRSISHHKQFFLEEDVLVIKLLFKKEKRYLLHNIQSWKELNYTSLGFAKDRRAIHINLHDGKRIELIDKYNQVEFEKLSDYLNENFPEVAKD</sequence>
<keyword evidence="3" id="KW-1185">Reference proteome</keyword>
<dbReference type="Proteomes" id="UP001228581">
    <property type="component" value="Unassembled WGS sequence"/>
</dbReference>
<evidence type="ECO:0000256" key="1">
    <source>
        <dbReference type="SAM" id="Phobius"/>
    </source>
</evidence>
<proteinExistence type="predicted"/>
<dbReference type="RefSeq" id="WP_313999970.1">
    <property type="nucleotide sequence ID" value="NZ_JASJOT010000016.1"/>
</dbReference>